<evidence type="ECO:0000313" key="1">
    <source>
        <dbReference type="EMBL" id="MBB5723969.1"/>
    </source>
</evidence>
<name>A0A7W9EZQ3_9RHOB</name>
<dbReference type="EMBL" id="JACIJM010000017">
    <property type="protein sequence ID" value="MBB5723969.1"/>
    <property type="molecule type" value="Genomic_DNA"/>
</dbReference>
<dbReference type="RefSeq" id="WP_183531074.1">
    <property type="nucleotide sequence ID" value="NZ_JACIJM010000017.1"/>
</dbReference>
<dbReference type="InterPro" id="IPR010869">
    <property type="entry name" value="DUF1501"/>
</dbReference>
<gene>
    <name evidence="1" type="ORF">FHS72_003616</name>
</gene>
<reference evidence="1 2" key="1">
    <citation type="submission" date="2020-08" db="EMBL/GenBank/DDBJ databases">
        <title>Genomic Encyclopedia of Type Strains, Phase IV (KMG-IV): sequencing the most valuable type-strain genomes for metagenomic binning, comparative biology and taxonomic classification.</title>
        <authorList>
            <person name="Goeker M."/>
        </authorList>
    </citation>
    <scope>NUCLEOTIDE SEQUENCE [LARGE SCALE GENOMIC DNA]</scope>
    <source>
        <strain evidence="1 2">DSM 101064</strain>
    </source>
</reference>
<dbReference type="Pfam" id="PF07394">
    <property type="entry name" value="DUF1501"/>
    <property type="match status" value="1"/>
</dbReference>
<dbReference type="PANTHER" id="PTHR43737:SF1">
    <property type="entry name" value="DUF1501 DOMAIN-CONTAINING PROTEIN"/>
    <property type="match status" value="1"/>
</dbReference>
<dbReference type="Proteomes" id="UP000535415">
    <property type="component" value="Unassembled WGS sequence"/>
</dbReference>
<dbReference type="PANTHER" id="PTHR43737">
    <property type="entry name" value="BLL7424 PROTEIN"/>
    <property type="match status" value="1"/>
</dbReference>
<comment type="caution">
    <text evidence="1">The sequence shown here is derived from an EMBL/GenBank/DDBJ whole genome shotgun (WGS) entry which is preliminary data.</text>
</comment>
<proteinExistence type="predicted"/>
<protein>
    <submittedName>
        <fullName evidence="1">Uncharacterized protein (DUF1501 family)</fullName>
    </submittedName>
</protein>
<accession>A0A7W9EZQ3</accession>
<dbReference type="AlphaFoldDB" id="A0A7W9EZQ3"/>
<evidence type="ECO:0000313" key="2">
    <source>
        <dbReference type="Proteomes" id="UP000535415"/>
    </source>
</evidence>
<organism evidence="1 2">
    <name type="scientific">Yoonia ponticola</name>
    <dbReference type="NCBI Taxonomy" id="1524255"/>
    <lineage>
        <taxon>Bacteria</taxon>
        <taxon>Pseudomonadati</taxon>
        <taxon>Pseudomonadota</taxon>
        <taxon>Alphaproteobacteria</taxon>
        <taxon>Rhodobacterales</taxon>
        <taxon>Paracoccaceae</taxon>
        <taxon>Yoonia</taxon>
    </lineage>
</organism>
<sequence>MDRRTFLSTIGCSVAASPWITPIALANAPGNNRMVVIILRGAMDGIDAFRPLGDPDYAQLRPDLNDGQALDLNGYWALHPALEPLRPLWTAGELGVVPAVSTPYRDKRSHFDGQDMLEAGGVALDGTINDGWLNRLVQSISGAPPELAYAVGREQMQILAGPAQTSRWSPEARLHISPQAERLLELVLHDDPLFREASEQAIAIASQVDMDRDADVAAVEDMADDPMMGDIVRTGQHIQIAQFAAARLRGDTRIASFSINGWDTHLNQQGGIKPALERLSDTILTLRAGLGDHWSRTAVLCLTEFGRTARQNGTKGTDHGTAGAMLYAGGAMRGGQFAGQWPGLSEANLYDRRDIMPTADVRAMAAWVMRGLFGLDRNQLESMVFPGLDIGDDPKLIL</sequence>
<keyword evidence="2" id="KW-1185">Reference proteome</keyword>